<evidence type="ECO:0000256" key="6">
    <source>
        <dbReference type="ARBA" id="ARBA00022989"/>
    </source>
</evidence>
<feature type="transmembrane region" description="Helical" evidence="10">
    <location>
        <begin position="13"/>
        <end position="31"/>
    </location>
</feature>
<feature type="transmembrane region" description="Helical" evidence="10">
    <location>
        <begin position="128"/>
        <end position="151"/>
    </location>
</feature>
<gene>
    <name evidence="11" type="ORF">EDC19_0309</name>
</gene>
<proteinExistence type="inferred from homology"/>
<comment type="similarity">
    <text evidence="2 10">Belongs to the FliR/MopE/SpaR family.</text>
</comment>
<feature type="transmembrane region" description="Helical" evidence="10">
    <location>
        <begin position="38"/>
        <end position="56"/>
    </location>
</feature>
<dbReference type="PANTHER" id="PTHR30065">
    <property type="entry name" value="FLAGELLAR BIOSYNTHETIC PROTEIN FLIR"/>
    <property type="match status" value="1"/>
</dbReference>
<comment type="function">
    <text evidence="1 10">Role in flagellar biosynthesis.</text>
</comment>
<dbReference type="NCBIfam" id="TIGR01400">
    <property type="entry name" value="fliR"/>
    <property type="match status" value="1"/>
</dbReference>
<evidence type="ECO:0000256" key="7">
    <source>
        <dbReference type="ARBA" id="ARBA00023136"/>
    </source>
</evidence>
<dbReference type="PRINTS" id="PR00953">
    <property type="entry name" value="TYPE3IMRPROT"/>
</dbReference>
<evidence type="ECO:0000256" key="2">
    <source>
        <dbReference type="ARBA" id="ARBA00009772"/>
    </source>
</evidence>
<evidence type="ECO:0000256" key="10">
    <source>
        <dbReference type="RuleBase" id="RU362071"/>
    </source>
</evidence>
<reference evidence="11 12" key="1">
    <citation type="submission" date="2019-03" db="EMBL/GenBank/DDBJ databases">
        <title>Genomic Encyclopedia of Type Strains, Phase IV (KMG-IV): sequencing the most valuable type-strain genomes for metagenomic binning, comparative biology and taxonomic classification.</title>
        <authorList>
            <person name="Goeker M."/>
        </authorList>
    </citation>
    <scope>NUCLEOTIDE SEQUENCE [LARGE SCALE GENOMIC DNA]</scope>
    <source>
        <strain evidence="11 12">DSM 24176</strain>
    </source>
</reference>
<comment type="subcellular location">
    <subcellularLocation>
        <location evidence="10">Cell membrane</location>
        <topology evidence="10">Multi-pass membrane protein</topology>
    </subcellularLocation>
    <subcellularLocation>
        <location evidence="10">Bacterial flagellum basal body</location>
    </subcellularLocation>
</comment>
<feature type="transmembrane region" description="Helical" evidence="10">
    <location>
        <begin position="189"/>
        <end position="208"/>
    </location>
</feature>
<sequence>MGEFVNPFLRLDVFLLILIRMVSFIAVVPLFGIKGIPAYAKIGLAFFLALILFNVVPVNEVSYMDSVVGYAVIVMKEIIVGWLIGFGVYLTFSIINLAGQIIDHNIGFAMVNVFDPLSQVQLPITANLYYYIFLLLLITTNMHFFIIQGIIESFRLIPIGEMVIHPGLYTTMIGFMTDYFVIAFKIASPVFATILIVNVILGILARTVPQMNMFVIGLPLKIFVGLVVLVFTIEFMPNVGNLIFNKMLDTMDQIIRGLMP</sequence>
<evidence type="ECO:0000256" key="8">
    <source>
        <dbReference type="ARBA" id="ARBA00023143"/>
    </source>
</evidence>
<evidence type="ECO:0000256" key="5">
    <source>
        <dbReference type="ARBA" id="ARBA00022692"/>
    </source>
</evidence>
<dbReference type="RefSeq" id="WP_132279484.1">
    <property type="nucleotide sequence ID" value="NZ_SMGQ01000011.1"/>
</dbReference>
<keyword evidence="5 10" id="KW-0812">Transmembrane</keyword>
<evidence type="ECO:0000313" key="11">
    <source>
        <dbReference type="EMBL" id="TCK97907.1"/>
    </source>
</evidence>
<keyword evidence="11" id="KW-0966">Cell projection</keyword>
<dbReference type="PANTHER" id="PTHR30065:SF1">
    <property type="entry name" value="SURFACE PRESENTATION OF ANTIGENS PROTEIN SPAR"/>
    <property type="match status" value="1"/>
</dbReference>
<keyword evidence="11" id="KW-0969">Cilium</keyword>
<dbReference type="InterPro" id="IPR002010">
    <property type="entry name" value="T3SS_IM_R"/>
</dbReference>
<feature type="transmembrane region" description="Helical" evidence="10">
    <location>
        <begin position="68"/>
        <end position="92"/>
    </location>
</feature>
<organism evidence="11 12">
    <name type="scientific">Natranaerovirga hydrolytica</name>
    <dbReference type="NCBI Taxonomy" id="680378"/>
    <lineage>
        <taxon>Bacteria</taxon>
        <taxon>Bacillati</taxon>
        <taxon>Bacillota</taxon>
        <taxon>Clostridia</taxon>
        <taxon>Lachnospirales</taxon>
        <taxon>Natranaerovirgaceae</taxon>
        <taxon>Natranaerovirga</taxon>
    </lineage>
</organism>
<evidence type="ECO:0000256" key="4">
    <source>
        <dbReference type="ARBA" id="ARBA00022475"/>
    </source>
</evidence>
<keyword evidence="4 10" id="KW-1003">Cell membrane</keyword>
<keyword evidence="7 10" id="KW-0472">Membrane</keyword>
<dbReference type="GO" id="GO:0009425">
    <property type="term" value="C:bacterial-type flagellum basal body"/>
    <property type="evidence" value="ECO:0007669"/>
    <property type="project" value="UniProtKB-SubCell"/>
</dbReference>
<evidence type="ECO:0000256" key="3">
    <source>
        <dbReference type="ARBA" id="ARBA00021717"/>
    </source>
</evidence>
<evidence type="ECO:0000256" key="1">
    <source>
        <dbReference type="ARBA" id="ARBA00002578"/>
    </source>
</evidence>
<comment type="caution">
    <text evidence="11">The sequence shown here is derived from an EMBL/GenBank/DDBJ whole genome shotgun (WGS) entry which is preliminary data.</text>
</comment>
<keyword evidence="6 10" id="KW-1133">Transmembrane helix</keyword>
<keyword evidence="12" id="KW-1185">Reference proteome</keyword>
<keyword evidence="11" id="KW-0282">Flagellum</keyword>
<dbReference type="Pfam" id="PF01311">
    <property type="entry name" value="Bac_export_1"/>
    <property type="match status" value="1"/>
</dbReference>
<protein>
    <recommendedName>
        <fullName evidence="3 9">Flagellar biosynthetic protein FliR</fullName>
    </recommendedName>
</protein>
<dbReference type="EMBL" id="SMGQ01000011">
    <property type="protein sequence ID" value="TCK97907.1"/>
    <property type="molecule type" value="Genomic_DNA"/>
</dbReference>
<evidence type="ECO:0000313" key="12">
    <source>
        <dbReference type="Proteomes" id="UP000294545"/>
    </source>
</evidence>
<dbReference type="InterPro" id="IPR006303">
    <property type="entry name" value="FliR"/>
</dbReference>
<feature type="transmembrane region" description="Helical" evidence="10">
    <location>
        <begin position="214"/>
        <end position="236"/>
    </location>
</feature>
<evidence type="ECO:0000256" key="9">
    <source>
        <dbReference type="NCBIfam" id="TIGR01400"/>
    </source>
</evidence>
<dbReference type="Proteomes" id="UP000294545">
    <property type="component" value="Unassembled WGS sequence"/>
</dbReference>
<dbReference type="OrthoDB" id="9807748at2"/>
<dbReference type="GO" id="GO:0006605">
    <property type="term" value="P:protein targeting"/>
    <property type="evidence" value="ECO:0007669"/>
    <property type="project" value="UniProtKB-UniRule"/>
</dbReference>
<feature type="transmembrane region" description="Helical" evidence="10">
    <location>
        <begin position="163"/>
        <end position="182"/>
    </location>
</feature>
<dbReference type="GO" id="GO:0044780">
    <property type="term" value="P:bacterial-type flagellum assembly"/>
    <property type="evidence" value="ECO:0007669"/>
    <property type="project" value="UniProtKB-UniRule"/>
</dbReference>
<dbReference type="AlphaFoldDB" id="A0A4R1MXC6"/>
<dbReference type="GO" id="GO:0005886">
    <property type="term" value="C:plasma membrane"/>
    <property type="evidence" value="ECO:0007669"/>
    <property type="project" value="UniProtKB-SubCell"/>
</dbReference>
<keyword evidence="8 10" id="KW-0975">Bacterial flagellum</keyword>
<accession>A0A4R1MXC6</accession>
<name>A0A4R1MXC6_9FIRM</name>